<feature type="domain" description="ABC3 transporter permease C-terminal" evidence="7">
    <location>
        <begin position="290"/>
        <end position="405"/>
    </location>
</feature>
<dbReference type="RefSeq" id="WP_152761408.1">
    <property type="nucleotide sequence ID" value="NZ_WHLY01000002.1"/>
</dbReference>
<feature type="transmembrane region" description="Helical" evidence="6">
    <location>
        <begin position="677"/>
        <end position="698"/>
    </location>
</feature>
<evidence type="ECO:0000256" key="1">
    <source>
        <dbReference type="ARBA" id="ARBA00004651"/>
    </source>
</evidence>
<evidence type="ECO:0000256" key="5">
    <source>
        <dbReference type="ARBA" id="ARBA00023136"/>
    </source>
</evidence>
<evidence type="ECO:0000313" key="10">
    <source>
        <dbReference type="Proteomes" id="UP000479293"/>
    </source>
</evidence>
<dbReference type="AlphaFoldDB" id="A0A7C9FDL5"/>
<evidence type="ECO:0000256" key="6">
    <source>
        <dbReference type="SAM" id="Phobius"/>
    </source>
</evidence>
<feature type="transmembrane region" description="Helical" evidence="6">
    <location>
        <begin position="332"/>
        <end position="357"/>
    </location>
</feature>
<evidence type="ECO:0000313" key="9">
    <source>
        <dbReference type="EMBL" id="MPR34847.1"/>
    </source>
</evidence>
<dbReference type="PANTHER" id="PTHR30572:SF18">
    <property type="entry name" value="ABC-TYPE MACROLIDE FAMILY EXPORT SYSTEM PERMEASE COMPONENT 2"/>
    <property type="match status" value="1"/>
</dbReference>
<comment type="caution">
    <text evidence="9">The sequence shown here is derived from an EMBL/GenBank/DDBJ whole genome shotgun (WGS) entry which is preliminary data.</text>
</comment>
<keyword evidence="10" id="KW-1185">Reference proteome</keyword>
<organism evidence="9 10">
    <name type="scientific">Salmonirosea aquatica</name>
    <dbReference type="NCBI Taxonomy" id="2654236"/>
    <lineage>
        <taxon>Bacteria</taxon>
        <taxon>Pseudomonadati</taxon>
        <taxon>Bacteroidota</taxon>
        <taxon>Cytophagia</taxon>
        <taxon>Cytophagales</taxon>
        <taxon>Spirosomataceae</taxon>
        <taxon>Salmonirosea</taxon>
    </lineage>
</organism>
<feature type="domain" description="MacB-like periplasmic core" evidence="8">
    <location>
        <begin position="21"/>
        <end position="243"/>
    </location>
</feature>
<dbReference type="PROSITE" id="PS51257">
    <property type="entry name" value="PROKAR_LIPOPROTEIN"/>
    <property type="match status" value="1"/>
</dbReference>
<evidence type="ECO:0000259" key="8">
    <source>
        <dbReference type="Pfam" id="PF12704"/>
    </source>
</evidence>
<feature type="transmembrane region" description="Helical" evidence="6">
    <location>
        <begin position="285"/>
        <end position="312"/>
    </location>
</feature>
<dbReference type="GO" id="GO:0022857">
    <property type="term" value="F:transmembrane transporter activity"/>
    <property type="evidence" value="ECO:0007669"/>
    <property type="project" value="TreeGrafter"/>
</dbReference>
<feature type="transmembrane region" description="Helical" evidence="6">
    <location>
        <begin position="20"/>
        <end position="41"/>
    </location>
</feature>
<dbReference type="InterPro" id="IPR003838">
    <property type="entry name" value="ABC3_permease_C"/>
</dbReference>
<dbReference type="Pfam" id="PF12704">
    <property type="entry name" value="MacB_PCD"/>
    <property type="match status" value="2"/>
</dbReference>
<sequence>MLRNYFKTSLRNLKRNKTYAAINIVGLALGMACGLLVFMLVKYHLSIDNFHTDSDRIYRIVTEQHRDVISYTVGVPSPLGKAFRDDYDYAEKVARIVTEDDMTITVKDGNEIELFREEGGVAIVEPEYFDIFNFPLLQGDMKTALVEPNTAIITERLAKKYFGDENPINKTFRFGDKINAKITGILKDFPKNTDQKTEIFVSYPTLKQYDEWLASDDAWGGIRSGMNCYVRLRPEVSAAQVEKVFPAYVTKYRPTSSNVHHYKLQPLDNVHYNADYSGPMPKRNLWVLSFIGIFLIVTACVNFVNLATAQALNRAKEVGMRKVLGGVRKQLFWQFIAQTAVITVLALLLAVLLTWMVLPYVNTWFSSEVSFNILNDWQLLLFIPGLVLLVTFLAGSYPGLILAGFQPVVALKGKLSQQHIGGFNTRRALIVTQFALSQALVIGMIVIARQMSYSTNSDLGFDKDAVVTVPIAAKYEKGKAMKGELEQLAGIESVTMCFATPASNNTNWTTTPYFDNDPKEQEFRVSVKAADADYLETFGLELVAGRNIFPADSAREMIVNEAFARKLNLKSPEELIGKILTVSDKKNTGPIVGVVKDFHNLSFHEEITPIAIFTTPDLYNSYAIKMKTGNITATMAAIEKTWKESHPGQLYTYEFLDDDIASFYETETLMLKLIQTFSLLALFIGCLGLYGLVSFMATQKTKEIGIRKVLGSSVGQILWIFGKEFVRLIVIAFIIAAPLAWWLMNSWLADFEFKVPIGAGIFVWALMGTFIVAFATVSFQAVKASLMNPVKSLRSE</sequence>
<evidence type="ECO:0000256" key="4">
    <source>
        <dbReference type="ARBA" id="ARBA00022989"/>
    </source>
</evidence>
<feature type="domain" description="ABC3 transporter permease C-terminal" evidence="7">
    <location>
        <begin position="677"/>
        <end position="781"/>
    </location>
</feature>
<evidence type="ECO:0000259" key="7">
    <source>
        <dbReference type="Pfam" id="PF02687"/>
    </source>
</evidence>
<keyword evidence="3 6" id="KW-0812">Transmembrane</keyword>
<dbReference type="EMBL" id="WHLY01000002">
    <property type="protein sequence ID" value="MPR34847.1"/>
    <property type="molecule type" value="Genomic_DNA"/>
</dbReference>
<dbReference type="Pfam" id="PF02687">
    <property type="entry name" value="FtsX"/>
    <property type="match status" value="2"/>
</dbReference>
<evidence type="ECO:0000256" key="3">
    <source>
        <dbReference type="ARBA" id="ARBA00022692"/>
    </source>
</evidence>
<proteinExistence type="predicted"/>
<name>A0A7C9FDL5_9BACT</name>
<dbReference type="GO" id="GO:0005886">
    <property type="term" value="C:plasma membrane"/>
    <property type="evidence" value="ECO:0007669"/>
    <property type="project" value="UniProtKB-SubCell"/>
</dbReference>
<feature type="transmembrane region" description="Helical" evidence="6">
    <location>
        <begin position="377"/>
        <end position="405"/>
    </location>
</feature>
<feature type="domain" description="MacB-like periplasmic core" evidence="8">
    <location>
        <begin position="436"/>
        <end position="635"/>
    </location>
</feature>
<accession>A0A7C9FDL5</accession>
<comment type="subcellular location">
    <subcellularLocation>
        <location evidence="1">Cell membrane</location>
        <topology evidence="1">Multi-pass membrane protein</topology>
    </subcellularLocation>
</comment>
<evidence type="ECO:0000256" key="2">
    <source>
        <dbReference type="ARBA" id="ARBA00022475"/>
    </source>
</evidence>
<keyword evidence="2" id="KW-1003">Cell membrane</keyword>
<keyword evidence="5 6" id="KW-0472">Membrane</keyword>
<dbReference type="InterPro" id="IPR025857">
    <property type="entry name" value="MacB_PCD"/>
</dbReference>
<dbReference type="InterPro" id="IPR050250">
    <property type="entry name" value="Macrolide_Exporter_MacB"/>
</dbReference>
<keyword evidence="4 6" id="KW-1133">Transmembrane helix</keyword>
<feature type="transmembrane region" description="Helical" evidence="6">
    <location>
        <begin position="756"/>
        <end position="777"/>
    </location>
</feature>
<gene>
    <name evidence="9" type="ORF">GBK04_16170</name>
</gene>
<reference evidence="9 10" key="1">
    <citation type="submission" date="2019-10" db="EMBL/GenBank/DDBJ databases">
        <title>Draft Genome Sequence of Cytophagaceae sp. SJW1-29.</title>
        <authorList>
            <person name="Choi A."/>
        </authorList>
    </citation>
    <scope>NUCLEOTIDE SEQUENCE [LARGE SCALE GENOMIC DNA]</scope>
    <source>
        <strain evidence="9 10">SJW1-29</strain>
    </source>
</reference>
<dbReference type="Proteomes" id="UP000479293">
    <property type="component" value="Unassembled WGS sequence"/>
</dbReference>
<feature type="transmembrane region" description="Helical" evidence="6">
    <location>
        <begin position="426"/>
        <end position="448"/>
    </location>
</feature>
<protein>
    <submittedName>
        <fullName evidence="9">FtsX-like permease family protein</fullName>
    </submittedName>
</protein>
<dbReference type="PANTHER" id="PTHR30572">
    <property type="entry name" value="MEMBRANE COMPONENT OF TRANSPORTER-RELATED"/>
    <property type="match status" value="1"/>
</dbReference>
<feature type="transmembrane region" description="Helical" evidence="6">
    <location>
        <begin position="725"/>
        <end position="744"/>
    </location>
</feature>